<dbReference type="EMBL" id="BAAAPC010000002">
    <property type="protein sequence ID" value="GAA1984078.1"/>
    <property type="molecule type" value="Genomic_DNA"/>
</dbReference>
<accession>A0ABP5DTD2</accession>
<gene>
    <name evidence="1" type="ORF">GCM10009799_06860</name>
</gene>
<protein>
    <submittedName>
        <fullName evidence="1">Uncharacterized protein</fullName>
    </submittedName>
</protein>
<sequence>MVSVLGRAAKTRVVVYPGTLLRLNCCVIGVLPLMPTVRTARHSCGGPPSGGDCDDVAIPTSARGARRDVLLAAAWAALRVFRGVRMSRRLGPKTLRTSIRTAPYHKVVAVS</sequence>
<name>A0ABP5DTD2_9ACTN</name>
<proteinExistence type="predicted"/>
<evidence type="ECO:0000313" key="2">
    <source>
        <dbReference type="Proteomes" id="UP001501585"/>
    </source>
</evidence>
<evidence type="ECO:0000313" key="1">
    <source>
        <dbReference type="EMBL" id="GAA1984078.1"/>
    </source>
</evidence>
<comment type="caution">
    <text evidence="1">The sequence shown here is derived from an EMBL/GenBank/DDBJ whole genome shotgun (WGS) entry which is preliminary data.</text>
</comment>
<reference evidence="2" key="1">
    <citation type="journal article" date="2019" name="Int. J. Syst. Evol. Microbiol.">
        <title>The Global Catalogue of Microorganisms (GCM) 10K type strain sequencing project: providing services to taxonomists for standard genome sequencing and annotation.</title>
        <authorList>
            <consortium name="The Broad Institute Genomics Platform"/>
            <consortium name="The Broad Institute Genome Sequencing Center for Infectious Disease"/>
            <person name="Wu L."/>
            <person name="Ma J."/>
        </authorList>
    </citation>
    <scope>NUCLEOTIDE SEQUENCE [LARGE SCALE GENOMIC DNA]</scope>
    <source>
        <strain evidence="2">JCM 15313</strain>
    </source>
</reference>
<keyword evidence="2" id="KW-1185">Reference proteome</keyword>
<dbReference type="Proteomes" id="UP001501585">
    <property type="component" value="Unassembled WGS sequence"/>
</dbReference>
<organism evidence="1 2">
    <name type="scientific">Nocardiopsis rhodophaea</name>
    <dbReference type="NCBI Taxonomy" id="280238"/>
    <lineage>
        <taxon>Bacteria</taxon>
        <taxon>Bacillati</taxon>
        <taxon>Actinomycetota</taxon>
        <taxon>Actinomycetes</taxon>
        <taxon>Streptosporangiales</taxon>
        <taxon>Nocardiopsidaceae</taxon>
        <taxon>Nocardiopsis</taxon>
    </lineage>
</organism>